<keyword evidence="3" id="KW-0328">Glycosyltransferase</keyword>
<feature type="region of interest" description="Disordered" evidence="1">
    <location>
        <begin position="43"/>
        <end position="97"/>
    </location>
</feature>
<keyword evidence="3" id="KW-0808">Transferase</keyword>
<dbReference type="RefSeq" id="XP_029229903.1">
    <property type="nucleotide sequence ID" value="XM_029369984.1"/>
</dbReference>
<keyword evidence="2" id="KW-0812">Transmembrane</keyword>
<dbReference type="GO" id="GO:0016757">
    <property type="term" value="F:glycosyltransferase activity"/>
    <property type="evidence" value="ECO:0007669"/>
    <property type="project" value="UniProtKB-KW"/>
</dbReference>
<comment type="caution">
    <text evidence="3">The sequence shown here is derived from an EMBL/GenBank/DDBJ whole genome shotgun (WGS) entry which is preliminary data.</text>
</comment>
<evidence type="ECO:0000313" key="4">
    <source>
        <dbReference type="Proteomes" id="UP000284403"/>
    </source>
</evidence>
<evidence type="ECO:0000313" key="3">
    <source>
        <dbReference type="EMBL" id="RNF22585.1"/>
    </source>
</evidence>
<protein>
    <submittedName>
        <fullName evidence="3">Putative glycogenin glucosyltransferase</fullName>
        <ecNumber evidence="3">2.4.-.-</ecNumber>
    </submittedName>
</protein>
<name>A0A3R7MYF4_9TRYP</name>
<evidence type="ECO:0000256" key="1">
    <source>
        <dbReference type="SAM" id="MobiDB-lite"/>
    </source>
</evidence>
<reference evidence="3 4" key="1">
    <citation type="journal article" date="2018" name="BMC Genomics">
        <title>Genomic comparison of Trypanosoma conorhini and Trypanosoma rangeli to Trypanosoma cruzi strains of high and low virulence.</title>
        <authorList>
            <person name="Bradwell K.R."/>
            <person name="Koparde V.N."/>
            <person name="Matveyev A.V."/>
            <person name="Serrano M.G."/>
            <person name="Alves J.M."/>
            <person name="Parikh H."/>
            <person name="Huang B."/>
            <person name="Lee V."/>
            <person name="Espinosa-Alvarez O."/>
            <person name="Ortiz P.A."/>
            <person name="Costa-Martins A.G."/>
            <person name="Teixeira M.M."/>
            <person name="Buck G.A."/>
        </authorList>
    </citation>
    <scope>NUCLEOTIDE SEQUENCE [LARGE SCALE GENOMIC DNA]</scope>
    <source>
        <strain evidence="3 4">025E</strain>
    </source>
</reference>
<sequence>MPLPKRLRRGTHRGGGFRCSCASLMLILVFLVCNSLPWLHRQRGNAPPQTPSLPLGREERAAASAEGKRPRPAPDSPATASFLSSLDSGKQTRDDAITPTGVANAKKHVTHFFENSSLLHVQFTDRTRAWRLKEIIEMIGYSASSNDDITSTLCPPLPENLTIPMDESFQIGMLREFVGGVYHPLYCNAWQLRMHNVSKHARGEGDSVRGGDVGVACDAGIQKRLADAIRHPPKYAYVIMVSTHRYLDGAMVLAESIREYSPLSRSRGADIVLIINENIKSEMFPLLQVLFDRVQIFSGLQKWAPKSAYKATFDKLYLYMLEDYKDGILFLDADSLITANPDYLLQAHERIATVVNSNHTSYWTQARRASLSYTLTEHEWQRLLRSKKLPLLFAVGSEKYFQTSLMSLRPSMKVFLKLYLEFRFGSYRYNRWQARDGVLFRNCFAAVGEWMRRPHGVYHFNGNPKPWFNLEHLDYALQPMKVMMRTELPLSWRDRSYHYEWWTRYERLHMEYFLPIEMETRTRFGLTQSAELRKWRNKYGAHLTRVPSDVHVTKYGGVALLRRSTLELPLPLGLHSVEKAAEASPHSYMWLMRFNRAAEYLHPTRARMAQLRTATVPLASVHELSLLLSAVNASSSNPREHTGIVYAFATPSHDGAEETKDNFWSSCETQCAKMNLQCNASLLVDTRIADCQYSQPPLSMANGLIRCKHCLPYFKSGAPFVVFQENEENVAWVQEASVCFFSAWTRFAAPLCNATRPLLHQYKLQKGEFLAPVCPCQ</sequence>
<dbReference type="EC" id="2.4.-.-" evidence="3"/>
<dbReference type="Gene3D" id="3.90.550.10">
    <property type="entry name" value="Spore Coat Polysaccharide Biosynthesis Protein SpsA, Chain A"/>
    <property type="match status" value="1"/>
</dbReference>
<dbReference type="PANTHER" id="PTHR11183">
    <property type="entry name" value="GLYCOGENIN SUBFAMILY MEMBER"/>
    <property type="match status" value="1"/>
</dbReference>
<feature type="transmembrane region" description="Helical" evidence="2">
    <location>
        <begin position="21"/>
        <end position="39"/>
    </location>
</feature>
<feature type="compositionally biased region" description="Basic and acidic residues" evidence="1">
    <location>
        <begin position="56"/>
        <end position="69"/>
    </location>
</feature>
<keyword evidence="4" id="KW-1185">Reference proteome</keyword>
<evidence type="ECO:0000256" key="2">
    <source>
        <dbReference type="SAM" id="Phobius"/>
    </source>
</evidence>
<dbReference type="InterPro" id="IPR050587">
    <property type="entry name" value="GNT1/Glycosyltrans_8"/>
</dbReference>
<dbReference type="InterPro" id="IPR029044">
    <property type="entry name" value="Nucleotide-diphossugar_trans"/>
</dbReference>
<dbReference type="OrthoDB" id="2014201at2759"/>
<organism evidence="3 4">
    <name type="scientific">Trypanosoma conorhini</name>
    <dbReference type="NCBI Taxonomy" id="83891"/>
    <lineage>
        <taxon>Eukaryota</taxon>
        <taxon>Discoba</taxon>
        <taxon>Euglenozoa</taxon>
        <taxon>Kinetoplastea</taxon>
        <taxon>Metakinetoplastina</taxon>
        <taxon>Trypanosomatida</taxon>
        <taxon>Trypanosomatidae</taxon>
        <taxon>Trypanosoma</taxon>
    </lineage>
</organism>
<keyword evidence="2" id="KW-1133">Transmembrane helix</keyword>
<keyword evidence="2" id="KW-0472">Membrane</keyword>
<dbReference type="Proteomes" id="UP000284403">
    <property type="component" value="Unassembled WGS sequence"/>
</dbReference>
<dbReference type="SUPFAM" id="SSF53448">
    <property type="entry name" value="Nucleotide-diphospho-sugar transferases"/>
    <property type="match status" value="1"/>
</dbReference>
<dbReference type="AlphaFoldDB" id="A0A3R7MYF4"/>
<accession>A0A3R7MYF4</accession>
<gene>
    <name evidence="3" type="ORF">Tco025E_03062</name>
</gene>
<dbReference type="EMBL" id="MKKU01000133">
    <property type="protein sequence ID" value="RNF22585.1"/>
    <property type="molecule type" value="Genomic_DNA"/>
</dbReference>
<feature type="compositionally biased region" description="Polar residues" evidence="1">
    <location>
        <begin position="78"/>
        <end position="89"/>
    </location>
</feature>
<proteinExistence type="predicted"/>
<dbReference type="GeneID" id="40316673"/>